<keyword evidence="2" id="KW-1185">Reference proteome</keyword>
<name>A0A2S6I4N4_9BACT</name>
<gene>
    <name evidence="1" type="ORF">CLV84_3029</name>
</gene>
<evidence type="ECO:0000313" key="1">
    <source>
        <dbReference type="EMBL" id="PPK86112.1"/>
    </source>
</evidence>
<proteinExistence type="predicted"/>
<dbReference type="AlphaFoldDB" id="A0A2S6I4N4"/>
<sequence length="171" mass="18981">MSPEQEVATWVDTFVVRLGLCPFAARPLRHGLVRYHSTPVASAEEAFYWAGAQVQSFLGEPRTTVETTLLLFPNAFDSFDSFLDFVEEMEELLETAGADAYVQFAHFHPGYRFAGLDADDPANKTNRSPHPVLQLLRVEGVAEAVANYPEVASIPERNIKLLRRLAAADEG</sequence>
<dbReference type="Proteomes" id="UP000237662">
    <property type="component" value="Unassembled WGS sequence"/>
</dbReference>
<accession>A0A2S6I4N4</accession>
<organism evidence="1 2">
    <name type="scientific">Neolewinella xylanilytica</name>
    <dbReference type="NCBI Taxonomy" id="1514080"/>
    <lineage>
        <taxon>Bacteria</taxon>
        <taxon>Pseudomonadati</taxon>
        <taxon>Bacteroidota</taxon>
        <taxon>Saprospiria</taxon>
        <taxon>Saprospirales</taxon>
        <taxon>Lewinellaceae</taxon>
        <taxon>Neolewinella</taxon>
    </lineage>
</organism>
<dbReference type="EMBL" id="PTJC01000006">
    <property type="protein sequence ID" value="PPK86112.1"/>
    <property type="molecule type" value="Genomic_DNA"/>
</dbReference>
<dbReference type="Pfam" id="PF07209">
    <property type="entry name" value="DUF1415"/>
    <property type="match status" value="1"/>
</dbReference>
<reference evidence="1 2" key="1">
    <citation type="submission" date="2018-02" db="EMBL/GenBank/DDBJ databases">
        <title>Genomic Encyclopedia of Archaeal and Bacterial Type Strains, Phase II (KMG-II): from individual species to whole genera.</title>
        <authorList>
            <person name="Goeker M."/>
        </authorList>
    </citation>
    <scope>NUCLEOTIDE SEQUENCE [LARGE SCALE GENOMIC DNA]</scope>
    <source>
        <strain evidence="1 2">DSM 29526</strain>
    </source>
</reference>
<evidence type="ECO:0008006" key="3">
    <source>
        <dbReference type="Google" id="ProtNLM"/>
    </source>
</evidence>
<protein>
    <recommendedName>
        <fullName evidence="3">DUF1415 domain-containing protein</fullName>
    </recommendedName>
</protein>
<dbReference type="InterPro" id="IPR009858">
    <property type="entry name" value="DUF1415"/>
</dbReference>
<dbReference type="RefSeq" id="WP_170067720.1">
    <property type="nucleotide sequence ID" value="NZ_PTJC01000006.1"/>
</dbReference>
<comment type="caution">
    <text evidence="1">The sequence shown here is derived from an EMBL/GenBank/DDBJ whole genome shotgun (WGS) entry which is preliminary data.</text>
</comment>
<evidence type="ECO:0000313" key="2">
    <source>
        <dbReference type="Proteomes" id="UP000237662"/>
    </source>
</evidence>